<feature type="compositionally biased region" description="Acidic residues" evidence="1">
    <location>
        <begin position="1"/>
        <end position="12"/>
    </location>
</feature>
<dbReference type="AlphaFoldDB" id="A0A6A6P4L1"/>
<dbReference type="InterPro" id="IPR011011">
    <property type="entry name" value="Znf_FYVE_PHD"/>
</dbReference>
<feature type="compositionally biased region" description="Basic and acidic residues" evidence="1">
    <location>
        <begin position="432"/>
        <end position="452"/>
    </location>
</feature>
<evidence type="ECO:0000313" key="2">
    <source>
        <dbReference type="EMBL" id="KAF2458717.1"/>
    </source>
</evidence>
<reference evidence="2" key="1">
    <citation type="journal article" date="2020" name="Stud. Mycol.">
        <title>101 Dothideomycetes genomes: a test case for predicting lifestyles and emergence of pathogens.</title>
        <authorList>
            <person name="Haridas S."/>
            <person name="Albert R."/>
            <person name="Binder M."/>
            <person name="Bloem J."/>
            <person name="Labutti K."/>
            <person name="Salamov A."/>
            <person name="Andreopoulos B."/>
            <person name="Baker S."/>
            <person name="Barry K."/>
            <person name="Bills G."/>
            <person name="Bluhm B."/>
            <person name="Cannon C."/>
            <person name="Castanera R."/>
            <person name="Culley D."/>
            <person name="Daum C."/>
            <person name="Ezra D."/>
            <person name="Gonzalez J."/>
            <person name="Henrissat B."/>
            <person name="Kuo A."/>
            <person name="Liang C."/>
            <person name="Lipzen A."/>
            <person name="Lutzoni F."/>
            <person name="Magnuson J."/>
            <person name="Mondo S."/>
            <person name="Nolan M."/>
            <person name="Ohm R."/>
            <person name="Pangilinan J."/>
            <person name="Park H.-J."/>
            <person name="Ramirez L."/>
            <person name="Alfaro M."/>
            <person name="Sun H."/>
            <person name="Tritt A."/>
            <person name="Yoshinaga Y."/>
            <person name="Zwiers L.-H."/>
            <person name="Turgeon B."/>
            <person name="Goodwin S."/>
            <person name="Spatafora J."/>
            <person name="Crous P."/>
            <person name="Grigoriev I."/>
        </authorList>
    </citation>
    <scope>NUCLEOTIDE SEQUENCE</scope>
    <source>
        <strain evidence="2">ATCC 16933</strain>
    </source>
</reference>
<gene>
    <name evidence="2" type="ORF">BDY21DRAFT_362929</name>
</gene>
<organism evidence="2 3">
    <name type="scientific">Lineolata rhizophorae</name>
    <dbReference type="NCBI Taxonomy" id="578093"/>
    <lineage>
        <taxon>Eukaryota</taxon>
        <taxon>Fungi</taxon>
        <taxon>Dikarya</taxon>
        <taxon>Ascomycota</taxon>
        <taxon>Pezizomycotina</taxon>
        <taxon>Dothideomycetes</taxon>
        <taxon>Dothideomycetes incertae sedis</taxon>
        <taxon>Lineolatales</taxon>
        <taxon>Lineolataceae</taxon>
        <taxon>Lineolata</taxon>
    </lineage>
</organism>
<evidence type="ECO:0008006" key="4">
    <source>
        <dbReference type="Google" id="ProtNLM"/>
    </source>
</evidence>
<dbReference type="EMBL" id="MU001677">
    <property type="protein sequence ID" value="KAF2458717.1"/>
    <property type="molecule type" value="Genomic_DNA"/>
</dbReference>
<keyword evidence="3" id="KW-1185">Reference proteome</keyword>
<accession>A0A6A6P4L1</accession>
<sequence length="584" mass="63029">MVVLLDLDDESPDGNRVAHPEQRMREVMQAIRRKDATWGSVDQSEEGRDEQECNRSKQGPDATADAESHDASEKRVAEQERPNPNLNSFSQALSCYPVVSQLATELDLNTLHALSRTCRQFRANLLQYCDQLVARTLRCSNEKAPPALRVADALRASHAAWLDGGASAAATRGAGTSRMAGGRVGVCARDMVGECRRCGKIVCRNCTAKPPPPAALPGRLRRLCRTCLRMPLSFHVQAPVLERDELTLDISRLSTPHSSPRATPSGTPPRQNASLHTDHYSLFSKHQPGTASSSSASITDQSYTASYASSQTSNDAHNSSTAAGGATATTASPPTLPAFTSPAFQRTPCSCPDIVFLCQACGHSLRADDTAYMRGWTWRTRYSTALGGCMGTGIGEGLEGVHCGRQAACAAARDVEREIDCDAEELAAVARREEERARREDYGGAAELREPSNDESVVVGGGGGSASGLGSSTVLSASTSNLLLAGSPGCCQRRWSGGSYMTQEREGVGGVVKKTVKKREQIGAVVREYEDEREQRRPYLDREVKGEVRSWCHWCKRVVPGERDRLVLSGELGDEGKGKECCRA</sequence>
<dbReference type="OrthoDB" id="5288318at2759"/>
<proteinExistence type="predicted"/>
<dbReference type="Proteomes" id="UP000799766">
    <property type="component" value="Unassembled WGS sequence"/>
</dbReference>
<protein>
    <recommendedName>
        <fullName evidence="4">F-box domain-containing protein</fullName>
    </recommendedName>
</protein>
<feature type="region of interest" description="Disordered" evidence="1">
    <location>
        <begin position="253"/>
        <end position="275"/>
    </location>
</feature>
<feature type="compositionally biased region" description="Basic and acidic residues" evidence="1">
    <location>
        <begin position="16"/>
        <end position="36"/>
    </location>
</feature>
<dbReference type="SUPFAM" id="SSF57903">
    <property type="entry name" value="FYVE/PHD zinc finger"/>
    <property type="match status" value="1"/>
</dbReference>
<dbReference type="CDD" id="cd00065">
    <property type="entry name" value="FYVE_like_SF"/>
    <property type="match status" value="1"/>
</dbReference>
<feature type="region of interest" description="Disordered" evidence="1">
    <location>
        <begin position="1"/>
        <end position="86"/>
    </location>
</feature>
<evidence type="ECO:0000313" key="3">
    <source>
        <dbReference type="Proteomes" id="UP000799766"/>
    </source>
</evidence>
<feature type="region of interest" description="Disordered" evidence="1">
    <location>
        <begin position="309"/>
        <end position="329"/>
    </location>
</feature>
<evidence type="ECO:0000256" key="1">
    <source>
        <dbReference type="SAM" id="MobiDB-lite"/>
    </source>
</evidence>
<feature type="compositionally biased region" description="Basic and acidic residues" evidence="1">
    <location>
        <begin position="66"/>
        <end position="81"/>
    </location>
</feature>
<name>A0A6A6P4L1_9PEZI</name>
<feature type="region of interest" description="Disordered" evidence="1">
    <location>
        <begin position="432"/>
        <end position="459"/>
    </location>
</feature>